<evidence type="ECO:0000256" key="1">
    <source>
        <dbReference type="SAM" id="Phobius"/>
    </source>
</evidence>
<keyword evidence="1" id="KW-0812">Transmembrane</keyword>
<dbReference type="GeneID" id="99739606"/>
<gene>
    <name evidence="2" type="ORF">PLEI_1854</name>
</gene>
<dbReference type="AlphaFoldDB" id="A0A0U1P6M2"/>
<dbReference type="EMBL" id="DF196819">
    <property type="protein sequence ID" value="GAD30199.1"/>
    <property type="molecule type" value="Genomic_DNA"/>
</dbReference>
<proteinExistence type="predicted"/>
<accession>A0A0U1P6M2</accession>
<sequence>MGTAINTIGLSIIIGKYILMAILATLTLFGGTISPELLPATLTHFNE</sequence>
<dbReference type="HOGENOM" id="CLU_3171396_0_0_6"/>
<dbReference type="Proteomes" id="UP000030675">
    <property type="component" value="Unassembled WGS sequence"/>
</dbReference>
<keyword evidence="1" id="KW-1133">Transmembrane helix</keyword>
<organism evidence="2 3">
    <name type="scientific">Photobacterium leiognathi lrivu.4.1</name>
    <dbReference type="NCBI Taxonomy" id="1248232"/>
    <lineage>
        <taxon>Bacteria</taxon>
        <taxon>Pseudomonadati</taxon>
        <taxon>Pseudomonadota</taxon>
        <taxon>Gammaproteobacteria</taxon>
        <taxon>Vibrionales</taxon>
        <taxon>Vibrionaceae</taxon>
        <taxon>Photobacterium</taxon>
    </lineage>
</organism>
<evidence type="ECO:0000313" key="2">
    <source>
        <dbReference type="EMBL" id="GAD30199.1"/>
    </source>
</evidence>
<keyword evidence="1" id="KW-0472">Membrane</keyword>
<reference evidence="3" key="1">
    <citation type="submission" date="2012-12" db="EMBL/GenBank/DDBJ databases">
        <title>Genome Sequence of Photobacterium leiognathi lrivu.4.1.</title>
        <authorList>
            <person name="Urbanczyk H."/>
            <person name="Ogura Y."/>
            <person name="Hayashi T."/>
            <person name="Dunlap P.V."/>
        </authorList>
    </citation>
    <scope>NUCLEOTIDE SEQUENCE [LARGE SCALE GENOMIC DNA]</scope>
    <source>
        <strain evidence="3">lrivu.4.1</strain>
    </source>
</reference>
<evidence type="ECO:0000313" key="3">
    <source>
        <dbReference type="Proteomes" id="UP000030675"/>
    </source>
</evidence>
<name>A0A0U1P6M2_PHOLE</name>
<protein>
    <submittedName>
        <fullName evidence="2">Uncharacterized protein</fullName>
    </submittedName>
</protein>
<dbReference type="eggNOG" id="ENOG503205Z">
    <property type="taxonomic scope" value="Bacteria"/>
</dbReference>
<feature type="transmembrane region" description="Helical" evidence="1">
    <location>
        <begin position="7"/>
        <end position="29"/>
    </location>
</feature>
<dbReference type="RefSeq" id="WP_008986702.1">
    <property type="nucleotide sequence ID" value="NZ_DF196819.1"/>
</dbReference>